<dbReference type="OrthoDB" id="852239at2"/>
<name>A0A364REA8_9BACT</name>
<proteinExistence type="predicted"/>
<protein>
    <submittedName>
        <fullName evidence="1">Uncharacterized protein</fullName>
    </submittedName>
</protein>
<organism evidence="1 2">
    <name type="scientific">Pontibacter arcticus</name>
    <dbReference type="NCBI Taxonomy" id="2080288"/>
    <lineage>
        <taxon>Bacteria</taxon>
        <taxon>Pseudomonadati</taxon>
        <taxon>Bacteroidota</taxon>
        <taxon>Cytophagia</taxon>
        <taxon>Cytophagales</taxon>
        <taxon>Hymenobacteraceae</taxon>
        <taxon>Pontibacter</taxon>
    </lineage>
</organism>
<sequence length="135" mass="15420">MNQRLSILTAVQRILLGLTILLFSCNQESELKAENAEELITDTLQAEVDTVTLRPAPVFFIIPEELDKQRVWICDGSKTEDVFHVKNDCPNLVSCKGKGTFRNISIHRAIEYFGRYNCDVCSKDLAHIFDENMVR</sequence>
<dbReference type="PROSITE" id="PS51257">
    <property type="entry name" value="PROKAR_LIPOPROTEIN"/>
    <property type="match status" value="1"/>
</dbReference>
<dbReference type="RefSeq" id="WP_112306099.1">
    <property type="nucleotide sequence ID" value="NZ_QMDV01000003.1"/>
</dbReference>
<dbReference type="EMBL" id="QMDV01000003">
    <property type="protein sequence ID" value="RAU82506.1"/>
    <property type="molecule type" value="Genomic_DNA"/>
</dbReference>
<keyword evidence="2" id="KW-1185">Reference proteome</keyword>
<evidence type="ECO:0000313" key="1">
    <source>
        <dbReference type="EMBL" id="RAU82506.1"/>
    </source>
</evidence>
<comment type="caution">
    <text evidence="1">The sequence shown here is derived from an EMBL/GenBank/DDBJ whole genome shotgun (WGS) entry which is preliminary data.</text>
</comment>
<gene>
    <name evidence="1" type="ORF">DP923_12055</name>
</gene>
<reference evidence="1 2" key="2">
    <citation type="submission" date="2018-07" db="EMBL/GenBank/DDBJ databases">
        <title>Pontibacter sp. 2b14 genomic sequence and assembly.</title>
        <authorList>
            <person name="Du Z.-J."/>
        </authorList>
    </citation>
    <scope>NUCLEOTIDE SEQUENCE [LARGE SCALE GENOMIC DNA]</scope>
    <source>
        <strain evidence="1 2">2b14</strain>
    </source>
</reference>
<reference evidence="1 2" key="1">
    <citation type="submission" date="2018-06" db="EMBL/GenBank/DDBJ databases">
        <authorList>
            <person name="Liu Z.-W."/>
        </authorList>
    </citation>
    <scope>NUCLEOTIDE SEQUENCE [LARGE SCALE GENOMIC DNA]</scope>
    <source>
        <strain evidence="1 2">2b14</strain>
    </source>
</reference>
<dbReference type="AlphaFoldDB" id="A0A364REA8"/>
<evidence type="ECO:0000313" key="2">
    <source>
        <dbReference type="Proteomes" id="UP000251692"/>
    </source>
</evidence>
<dbReference type="Proteomes" id="UP000251692">
    <property type="component" value="Unassembled WGS sequence"/>
</dbReference>
<accession>A0A364REA8</accession>